<dbReference type="Proteomes" id="UP000314987">
    <property type="component" value="Unassembled WGS sequence"/>
</dbReference>
<comment type="cofactor">
    <cofactor evidence="2">
        <name>Mg(2+)</name>
        <dbReference type="ChEBI" id="CHEBI:18420"/>
    </cofactor>
</comment>
<proteinExistence type="predicted"/>
<dbReference type="GO" id="GO:0002134">
    <property type="term" value="F:UTP binding"/>
    <property type="evidence" value="ECO:0007669"/>
    <property type="project" value="Ensembl"/>
</dbReference>
<protein>
    <submittedName>
        <fullName evidence="10">Mitochondrial poly(A) polymerase</fullName>
    </submittedName>
</protein>
<dbReference type="Gene3D" id="1.10.1410.10">
    <property type="match status" value="1"/>
</dbReference>
<dbReference type="InterPro" id="IPR043519">
    <property type="entry name" value="NT_sf"/>
</dbReference>
<reference evidence="10" key="3">
    <citation type="submission" date="2025-09" db="UniProtKB">
        <authorList>
            <consortium name="Ensembl"/>
        </authorList>
    </citation>
    <scope>IDENTIFICATION</scope>
</reference>
<dbReference type="GO" id="GO:0005739">
    <property type="term" value="C:mitochondrion"/>
    <property type="evidence" value="ECO:0007669"/>
    <property type="project" value="Ensembl"/>
</dbReference>
<feature type="domain" description="Poly(A) RNA polymerase mitochondrial-like central palm" evidence="9">
    <location>
        <begin position="211"/>
        <end position="367"/>
    </location>
</feature>
<feature type="compositionally biased region" description="Polar residues" evidence="6">
    <location>
        <begin position="76"/>
        <end position="85"/>
    </location>
</feature>
<feature type="region of interest" description="Disordered" evidence="6">
    <location>
        <begin position="552"/>
        <end position="603"/>
    </location>
</feature>
<dbReference type="InterPro" id="IPR054708">
    <property type="entry name" value="MTPAP-like_central"/>
</dbReference>
<evidence type="ECO:0000259" key="7">
    <source>
        <dbReference type="Pfam" id="PF03828"/>
    </source>
</evidence>
<dbReference type="Pfam" id="PF22600">
    <property type="entry name" value="MTPAP-like_central"/>
    <property type="match status" value="1"/>
</dbReference>
<evidence type="ECO:0000256" key="2">
    <source>
        <dbReference type="ARBA" id="ARBA00001946"/>
    </source>
</evidence>
<dbReference type="Pfam" id="PF03828">
    <property type="entry name" value="PAP_assoc"/>
    <property type="match status" value="1"/>
</dbReference>
<comment type="cofactor">
    <cofactor evidence="1">
        <name>Mn(2+)</name>
        <dbReference type="ChEBI" id="CHEBI:29035"/>
    </cofactor>
</comment>
<dbReference type="CTD" id="55149"/>
<dbReference type="SUPFAM" id="SSF81301">
    <property type="entry name" value="Nucleotidyltransferase"/>
    <property type="match status" value="1"/>
</dbReference>
<dbReference type="GO" id="GO:0071044">
    <property type="term" value="P:histone mRNA catabolic process"/>
    <property type="evidence" value="ECO:0007669"/>
    <property type="project" value="Ensembl"/>
</dbReference>
<dbReference type="PANTHER" id="PTHR12271:SF133">
    <property type="entry name" value="POLY(A) RNA POLYMERASE, MITOCHONDRIAL"/>
    <property type="match status" value="1"/>
</dbReference>
<organism evidence="10 11">
    <name type="scientific">Vombatus ursinus</name>
    <name type="common">Common wombat</name>
    <dbReference type="NCBI Taxonomy" id="29139"/>
    <lineage>
        <taxon>Eukaryota</taxon>
        <taxon>Metazoa</taxon>
        <taxon>Chordata</taxon>
        <taxon>Craniata</taxon>
        <taxon>Vertebrata</taxon>
        <taxon>Euteleostomi</taxon>
        <taxon>Mammalia</taxon>
        <taxon>Metatheria</taxon>
        <taxon>Diprotodontia</taxon>
        <taxon>Vombatidae</taxon>
        <taxon>Vombatus</taxon>
    </lineage>
</organism>
<evidence type="ECO:0000313" key="11">
    <source>
        <dbReference type="Proteomes" id="UP000314987"/>
    </source>
</evidence>
<dbReference type="Ensembl" id="ENSVURT00010036289.1">
    <property type="protein sequence ID" value="ENSVURP00010031868.1"/>
    <property type="gene ID" value="ENSVURG00010024344.1"/>
</dbReference>
<feature type="compositionally biased region" description="Basic and acidic residues" evidence="6">
    <location>
        <begin position="574"/>
        <end position="603"/>
    </location>
</feature>
<evidence type="ECO:0000313" key="10">
    <source>
        <dbReference type="Ensembl" id="ENSVURP00010031868.1"/>
    </source>
</evidence>
<dbReference type="OrthoDB" id="434989at2759"/>
<dbReference type="GeneID" id="114027502"/>
<evidence type="ECO:0000259" key="9">
    <source>
        <dbReference type="Pfam" id="PF22600"/>
    </source>
</evidence>
<keyword evidence="3" id="KW-0808">Transferase</keyword>
<dbReference type="PANTHER" id="PTHR12271">
    <property type="entry name" value="POLY A POLYMERASE CID PAP -RELATED"/>
    <property type="match status" value="1"/>
</dbReference>
<dbReference type="STRING" id="29139.ENSVURP00010031868"/>
<dbReference type="GO" id="GO:0005524">
    <property type="term" value="F:ATP binding"/>
    <property type="evidence" value="ECO:0007669"/>
    <property type="project" value="Ensembl"/>
</dbReference>
<dbReference type="GO" id="GO:0000287">
    <property type="term" value="F:magnesium ion binding"/>
    <property type="evidence" value="ECO:0007669"/>
    <property type="project" value="Ensembl"/>
</dbReference>
<dbReference type="InterPro" id="IPR041252">
    <property type="entry name" value="RL"/>
</dbReference>
<feature type="domain" description="PAP-associated" evidence="7">
    <location>
        <begin position="463"/>
        <end position="505"/>
    </location>
</feature>
<evidence type="ECO:0000256" key="1">
    <source>
        <dbReference type="ARBA" id="ARBA00001936"/>
    </source>
</evidence>
<dbReference type="GO" id="GO:0097222">
    <property type="term" value="P:mitochondrial mRNA polyadenylation"/>
    <property type="evidence" value="ECO:0007669"/>
    <property type="project" value="Ensembl"/>
</dbReference>
<dbReference type="OMA" id="GKHATKM"/>
<dbReference type="SUPFAM" id="SSF81631">
    <property type="entry name" value="PAP/OAS1 substrate-binding domain"/>
    <property type="match status" value="1"/>
</dbReference>
<keyword evidence="4" id="KW-0479">Metal-binding</keyword>
<dbReference type="RefSeq" id="XP_027697372.1">
    <property type="nucleotide sequence ID" value="XM_027841571.1"/>
</dbReference>
<name>A0A4X2M6F6_VOMUR</name>
<evidence type="ECO:0000256" key="5">
    <source>
        <dbReference type="ARBA" id="ARBA00022842"/>
    </source>
</evidence>
<dbReference type="AlphaFoldDB" id="A0A4X2M6F6"/>
<reference evidence="10" key="2">
    <citation type="submission" date="2025-08" db="UniProtKB">
        <authorList>
            <consortium name="Ensembl"/>
        </authorList>
    </citation>
    <scope>IDENTIFICATION</scope>
</reference>
<accession>A0A4X2M6F6</accession>
<dbReference type="GO" id="GO:0000965">
    <property type="term" value="P:mitochondrial RNA 3'-end processing"/>
    <property type="evidence" value="ECO:0007669"/>
    <property type="project" value="Ensembl"/>
</dbReference>
<dbReference type="GO" id="GO:1990817">
    <property type="term" value="F:poly(A) RNA polymerase activity"/>
    <property type="evidence" value="ECO:0007669"/>
    <property type="project" value="Ensembl"/>
</dbReference>
<gene>
    <name evidence="10" type="primary">MTPAP</name>
</gene>
<dbReference type="Gene3D" id="3.30.460.10">
    <property type="entry name" value="Beta Polymerase, domain 2"/>
    <property type="match status" value="1"/>
</dbReference>
<feature type="region of interest" description="Disordered" evidence="6">
    <location>
        <begin position="56"/>
        <end position="89"/>
    </location>
</feature>
<keyword evidence="5" id="KW-0460">Magnesium</keyword>
<feature type="domain" description="RL" evidence="8">
    <location>
        <begin position="82"/>
        <end position="151"/>
    </location>
</feature>
<dbReference type="GO" id="GO:0005654">
    <property type="term" value="C:nucleoplasm"/>
    <property type="evidence" value="ECO:0007669"/>
    <property type="project" value="Ensembl"/>
</dbReference>
<dbReference type="GeneTree" id="ENSGT00940000158582"/>
<evidence type="ECO:0000256" key="4">
    <source>
        <dbReference type="ARBA" id="ARBA00022723"/>
    </source>
</evidence>
<dbReference type="CDD" id="cd05402">
    <property type="entry name" value="NT_PAP_TUTase"/>
    <property type="match status" value="1"/>
</dbReference>
<dbReference type="InterPro" id="IPR002058">
    <property type="entry name" value="PAP_assoc"/>
</dbReference>
<dbReference type="Pfam" id="PF17797">
    <property type="entry name" value="RL"/>
    <property type="match status" value="1"/>
</dbReference>
<dbReference type="GO" id="GO:0042803">
    <property type="term" value="F:protein homodimerization activity"/>
    <property type="evidence" value="ECO:0007669"/>
    <property type="project" value="Ensembl"/>
</dbReference>
<evidence type="ECO:0000256" key="3">
    <source>
        <dbReference type="ARBA" id="ARBA00022679"/>
    </source>
</evidence>
<reference evidence="11" key="1">
    <citation type="submission" date="2018-12" db="EMBL/GenBank/DDBJ databases">
        <authorList>
            <person name="Yazar S."/>
        </authorList>
    </citation>
    <scope>NUCLEOTIDE SEQUENCE [LARGE SCALE GENOMIC DNA]</scope>
</reference>
<sequence length="603" mass="67097">MRTATSDPSSLLLSPPPSRQQAAMAARVGLVTCLPLCAQVRGRFLDSLHRHLSSPGTAILKREEPPAGSAEPGLQEKSNNKTFSEVQKERREQAQRSILISCPKKVPEKKLLKHLCQHGEITNHFFFESFGIHAVIEFSKKESIASLQDATFIPRGETEFPIPFKSRFFHLNLKNPSNQTSDGMLVQCSNQSSPLNADLIQTLCNAESVEGQIITLMRTLQITEENIRLRYLSCSLIEDIAAAYFPSCTIKPFGSSVNSFGKLGCDLDMFLDLDDIGKNSATKTAGPFLMEYQVKSVPSERWATQKILAVIGECLDNFGPGCVSVQKILHARCPLVRFSHQASGFQCDLTANNRIAMKSSELLYIYGSLDSRVRALVFSVRCWARQHALTSSIPGAWLTNFSLTIMVIFFLQKRSPPVLPSLDYLKNLADARDKCIIEGNDCTFVSNLDRIKPSENTETLDILLCQFFEYFGNFSFNKNSINIRKGKEQNKPDSSPVYIQNPFEPALNISRNVNESQLERFVHLARESAWILQEDKGRSSKSSSHPWGLAALLQPSVSNKSKAKKPGRGPTGEAVRKLLESIKADSSKHSAATREERTTSTQS</sequence>
<evidence type="ECO:0000256" key="6">
    <source>
        <dbReference type="SAM" id="MobiDB-lite"/>
    </source>
</evidence>
<evidence type="ECO:0000259" key="8">
    <source>
        <dbReference type="Pfam" id="PF17797"/>
    </source>
</evidence>
<keyword evidence="11" id="KW-1185">Reference proteome</keyword>
<dbReference type="GO" id="GO:0030145">
    <property type="term" value="F:manganese ion binding"/>
    <property type="evidence" value="ECO:0007669"/>
    <property type="project" value="Ensembl"/>
</dbReference>